<proteinExistence type="predicted"/>
<dbReference type="Proteomes" id="UP001198163">
    <property type="component" value="Unassembled WGS sequence"/>
</dbReference>
<accession>A0AAE3EJK8</accession>
<keyword evidence="2" id="KW-1185">Reference proteome</keyword>
<dbReference type="InterPro" id="IPR045865">
    <property type="entry name" value="ACT-like_dom_sf"/>
</dbReference>
<dbReference type="Pfam" id="PF21699">
    <property type="entry name" value="TM1266-like"/>
    <property type="match status" value="1"/>
</dbReference>
<comment type="caution">
    <text evidence="1">The sequence shown here is derived from an EMBL/GenBank/DDBJ whole genome shotgun (WGS) entry which is preliminary data.</text>
</comment>
<dbReference type="SUPFAM" id="SSF55021">
    <property type="entry name" value="ACT-like"/>
    <property type="match status" value="1"/>
</dbReference>
<dbReference type="EMBL" id="JAINWA010000003">
    <property type="protein sequence ID" value="MCD1655914.1"/>
    <property type="molecule type" value="Genomic_DNA"/>
</dbReference>
<dbReference type="RefSeq" id="WP_230757966.1">
    <property type="nucleotide sequence ID" value="NZ_JAINWA010000003.1"/>
</dbReference>
<dbReference type="NCBIfam" id="TIGR03959">
    <property type="entry name" value="hyd_TM1266"/>
    <property type="match status" value="1"/>
</dbReference>
<gene>
    <name evidence="1" type="ORF">K7J14_14540</name>
</gene>
<evidence type="ECO:0000313" key="1">
    <source>
        <dbReference type="EMBL" id="MCD1655914.1"/>
    </source>
</evidence>
<reference evidence="1" key="1">
    <citation type="submission" date="2021-08" db="EMBL/GenBank/DDBJ databases">
        <title>Comparative analyses of Brucepasteria parasyntrophica and Teretinema zuelzerae.</title>
        <authorList>
            <person name="Song Y."/>
            <person name="Brune A."/>
        </authorList>
    </citation>
    <scope>NUCLEOTIDE SEQUENCE</scope>
    <source>
        <strain evidence="1">DSM 1903</strain>
    </source>
</reference>
<organism evidence="1 2">
    <name type="scientific">Teretinema zuelzerae</name>
    <dbReference type="NCBI Taxonomy" id="156"/>
    <lineage>
        <taxon>Bacteria</taxon>
        <taxon>Pseudomonadati</taxon>
        <taxon>Spirochaetota</taxon>
        <taxon>Spirochaetia</taxon>
        <taxon>Spirochaetales</taxon>
        <taxon>Treponemataceae</taxon>
        <taxon>Teretinema</taxon>
    </lineage>
</organism>
<sequence>MENRSVGVIAIIIKNRSAAVHQVNDVLSEFGDMVIGRMGIPYHERSLNIITLIVDASTDRIGSLTGKLGMIADVTVKSTLAKL</sequence>
<name>A0AAE3EJK8_9SPIR</name>
<dbReference type="Gene3D" id="3.30.70.1150">
    <property type="entry name" value="ACT-like. Chain A, domain 2"/>
    <property type="match status" value="1"/>
</dbReference>
<dbReference type="InterPro" id="IPR023860">
    <property type="entry name" value="FeFe-hyd_TM1266"/>
</dbReference>
<evidence type="ECO:0000313" key="2">
    <source>
        <dbReference type="Proteomes" id="UP001198163"/>
    </source>
</evidence>
<dbReference type="AlphaFoldDB" id="A0AAE3EJK8"/>
<dbReference type="InterPro" id="IPR027271">
    <property type="entry name" value="Acetolactate_synth/TF_NikR_C"/>
</dbReference>
<protein>
    <submittedName>
        <fullName evidence="1">Iron-only hydrogenase system regulator</fullName>
    </submittedName>
</protein>